<evidence type="ECO:0000259" key="1">
    <source>
        <dbReference type="Pfam" id="PF03129"/>
    </source>
</evidence>
<dbReference type="PANTHER" id="PTHR42753">
    <property type="entry name" value="MITOCHONDRIAL RIBOSOME PROTEIN L39/PROLYL-TRNA LIGASE FAMILY MEMBER"/>
    <property type="match status" value="1"/>
</dbReference>
<comment type="caution">
    <text evidence="2">The sequence shown here is derived from an EMBL/GenBank/DDBJ whole genome shotgun (WGS) entry which is preliminary data.</text>
</comment>
<accession>X1J4A3</accession>
<protein>
    <recommendedName>
        <fullName evidence="1">Anticodon-binding domain-containing protein</fullName>
    </recommendedName>
</protein>
<organism evidence="2">
    <name type="scientific">marine sediment metagenome</name>
    <dbReference type="NCBI Taxonomy" id="412755"/>
    <lineage>
        <taxon>unclassified sequences</taxon>
        <taxon>metagenomes</taxon>
        <taxon>ecological metagenomes</taxon>
    </lineage>
</organism>
<dbReference type="GO" id="GO:0005829">
    <property type="term" value="C:cytosol"/>
    <property type="evidence" value="ECO:0007669"/>
    <property type="project" value="TreeGrafter"/>
</dbReference>
<dbReference type="PANTHER" id="PTHR42753:SF2">
    <property type="entry name" value="PROLINE--TRNA LIGASE"/>
    <property type="match status" value="1"/>
</dbReference>
<dbReference type="GO" id="GO:0004827">
    <property type="term" value="F:proline-tRNA ligase activity"/>
    <property type="evidence" value="ECO:0007669"/>
    <property type="project" value="TreeGrafter"/>
</dbReference>
<proteinExistence type="predicted"/>
<dbReference type="CDD" id="cd00861">
    <property type="entry name" value="ProRS_anticodon_short"/>
    <property type="match status" value="1"/>
</dbReference>
<dbReference type="Gene3D" id="3.40.50.800">
    <property type="entry name" value="Anticodon-binding domain"/>
    <property type="match status" value="1"/>
</dbReference>
<dbReference type="InterPro" id="IPR044140">
    <property type="entry name" value="ProRS_anticodon_short"/>
</dbReference>
<evidence type="ECO:0000313" key="2">
    <source>
        <dbReference type="EMBL" id="GAH73169.1"/>
    </source>
</evidence>
<sequence>APFEVLVTCVNQDDQDVARAAEKIYKQLLDNGVDVLLDDRALRGGVKFKDADLLGIPVRVTVGAKSLAEGNVEIKLRAESQSQKVPIEKATDKTIDLVNSLKENLKV</sequence>
<dbReference type="InterPro" id="IPR004154">
    <property type="entry name" value="Anticodon-bd"/>
</dbReference>
<name>X1J4A3_9ZZZZ</name>
<dbReference type="AlphaFoldDB" id="X1J4A3"/>
<dbReference type="GO" id="GO:0006433">
    <property type="term" value="P:prolyl-tRNA aminoacylation"/>
    <property type="evidence" value="ECO:0007669"/>
    <property type="project" value="TreeGrafter"/>
</dbReference>
<dbReference type="InterPro" id="IPR036621">
    <property type="entry name" value="Anticodon-bd_dom_sf"/>
</dbReference>
<dbReference type="InterPro" id="IPR050062">
    <property type="entry name" value="Pro-tRNA_synthetase"/>
</dbReference>
<feature type="non-terminal residue" evidence="2">
    <location>
        <position position="1"/>
    </location>
</feature>
<dbReference type="SUPFAM" id="SSF52954">
    <property type="entry name" value="Class II aaRS ABD-related"/>
    <property type="match status" value="1"/>
</dbReference>
<feature type="domain" description="Anticodon-binding" evidence="1">
    <location>
        <begin position="4"/>
        <end position="93"/>
    </location>
</feature>
<dbReference type="Pfam" id="PF03129">
    <property type="entry name" value="HGTP_anticodon"/>
    <property type="match status" value="1"/>
</dbReference>
<gene>
    <name evidence="2" type="ORF">S03H2_49534</name>
</gene>
<reference evidence="2" key="1">
    <citation type="journal article" date="2014" name="Front. Microbiol.">
        <title>High frequency of phylogenetically diverse reductive dehalogenase-homologous genes in deep subseafloor sedimentary metagenomes.</title>
        <authorList>
            <person name="Kawai M."/>
            <person name="Futagami T."/>
            <person name="Toyoda A."/>
            <person name="Takaki Y."/>
            <person name="Nishi S."/>
            <person name="Hori S."/>
            <person name="Arai W."/>
            <person name="Tsubouchi T."/>
            <person name="Morono Y."/>
            <person name="Uchiyama I."/>
            <person name="Ito T."/>
            <person name="Fujiyama A."/>
            <person name="Inagaki F."/>
            <person name="Takami H."/>
        </authorList>
    </citation>
    <scope>NUCLEOTIDE SEQUENCE</scope>
    <source>
        <strain evidence="2">Expedition CK06-06</strain>
    </source>
</reference>
<dbReference type="EMBL" id="BARU01031302">
    <property type="protein sequence ID" value="GAH73169.1"/>
    <property type="molecule type" value="Genomic_DNA"/>
</dbReference>